<comment type="caution">
    <text evidence="2">The sequence shown here is derived from an EMBL/GenBank/DDBJ whole genome shotgun (WGS) entry which is preliminary data.</text>
</comment>
<protein>
    <submittedName>
        <fullName evidence="2">Uncharacterized protein</fullName>
    </submittedName>
</protein>
<dbReference type="Proteomes" id="UP000670092">
    <property type="component" value="Unassembled WGS sequence"/>
</dbReference>
<dbReference type="VEuPathDB" id="FungiDB:I7I52_03803"/>
<feature type="compositionally biased region" description="Low complexity" evidence="1">
    <location>
        <begin position="15"/>
        <end position="26"/>
    </location>
</feature>
<proteinExistence type="predicted"/>
<dbReference type="AlphaFoldDB" id="A0A8H7Z9X0"/>
<evidence type="ECO:0000313" key="2">
    <source>
        <dbReference type="EMBL" id="KAG5305216.1"/>
    </source>
</evidence>
<sequence length="75" mass="8848">MIKTANRVKQENKTEGNNNKKGGPNTDSNRYFHRMKTKRARNKCTQMYCTKSLKYISRSIDRSPRHLGEGQKREM</sequence>
<reference evidence="2 3" key="1">
    <citation type="submission" date="2021-01" db="EMBL/GenBank/DDBJ databases">
        <title>Chromosome-level genome assembly of a human fungal pathogen reveals clustering of transcriptionally co-regulated genes.</title>
        <authorList>
            <person name="Voorhies M."/>
            <person name="Cohen S."/>
            <person name="Shea T.P."/>
            <person name="Petrus S."/>
            <person name="Munoz J.F."/>
            <person name="Poplawski S."/>
            <person name="Goldman W.E."/>
            <person name="Michael T."/>
            <person name="Cuomo C.A."/>
            <person name="Sil A."/>
            <person name="Beyhan S."/>
        </authorList>
    </citation>
    <scope>NUCLEOTIDE SEQUENCE [LARGE SCALE GENOMIC DNA]</scope>
    <source>
        <strain evidence="2 3">G184AR</strain>
    </source>
</reference>
<gene>
    <name evidence="2" type="ORF">I7I52_03803</name>
</gene>
<evidence type="ECO:0000313" key="3">
    <source>
        <dbReference type="Proteomes" id="UP000670092"/>
    </source>
</evidence>
<organism evidence="2 3">
    <name type="scientific">Ajellomyces capsulatus</name>
    <name type="common">Darling's disease fungus</name>
    <name type="synonym">Histoplasma capsulatum</name>
    <dbReference type="NCBI Taxonomy" id="5037"/>
    <lineage>
        <taxon>Eukaryota</taxon>
        <taxon>Fungi</taxon>
        <taxon>Dikarya</taxon>
        <taxon>Ascomycota</taxon>
        <taxon>Pezizomycotina</taxon>
        <taxon>Eurotiomycetes</taxon>
        <taxon>Eurotiomycetidae</taxon>
        <taxon>Onygenales</taxon>
        <taxon>Ajellomycetaceae</taxon>
        <taxon>Histoplasma</taxon>
    </lineage>
</organism>
<feature type="region of interest" description="Disordered" evidence="1">
    <location>
        <begin position="1"/>
        <end position="30"/>
    </location>
</feature>
<evidence type="ECO:0000256" key="1">
    <source>
        <dbReference type="SAM" id="MobiDB-lite"/>
    </source>
</evidence>
<accession>A0A8H7Z9X0</accession>
<name>A0A8H7Z9X0_AJECA</name>
<dbReference type="EMBL" id="JAEVHI010000001">
    <property type="protein sequence ID" value="KAG5305216.1"/>
    <property type="molecule type" value="Genomic_DNA"/>
</dbReference>